<dbReference type="Proteomes" id="UP000192257">
    <property type="component" value="Unassembled WGS sequence"/>
</dbReference>
<dbReference type="InterPro" id="IPR000340">
    <property type="entry name" value="Dual-sp_phosphatase_cat-dom"/>
</dbReference>
<evidence type="ECO:0000259" key="8">
    <source>
        <dbReference type="PROSITE" id="PS50056"/>
    </source>
</evidence>
<name>A0A1X0NRN9_9TRYP</name>
<dbReference type="GO" id="GO:0004725">
    <property type="term" value="F:protein tyrosine phosphatase activity"/>
    <property type="evidence" value="ECO:0007669"/>
    <property type="project" value="TreeGrafter"/>
</dbReference>
<evidence type="ECO:0000256" key="1">
    <source>
        <dbReference type="ARBA" id="ARBA00008601"/>
    </source>
</evidence>
<dbReference type="PANTHER" id="PTHR45948:SF2">
    <property type="entry name" value="DUAL SPECIFICITY PROTEIN PHOSPHATASE"/>
    <property type="match status" value="1"/>
</dbReference>
<feature type="compositionally biased region" description="Low complexity" evidence="6">
    <location>
        <begin position="73"/>
        <end position="88"/>
    </location>
</feature>
<feature type="region of interest" description="Disordered" evidence="6">
    <location>
        <begin position="1"/>
        <end position="25"/>
    </location>
</feature>
<sequence length="324" mass="35722">MATLERKTSAVKDTQSMSSSRAQMSSELQRVFAVLRFISEQQQQQQQQQQSLGKENNEAYSTDSSMPSIGRESNNNSNSSSRIKCNSSSDEKQDGISLPSKPLAIPEEVAMPLEKFRMAVTNLPIQKEAVCATREALHTALLQVYSHKASEVDELCSKDSFVGGPKPENMPTFMLTGVYTMQGMQEIVPGLFVGSYHPATDKALLTRHHITHILCCIGTQPRFPGEFVYMTIAAEDNTAYKISKFFPKTSAFIEKALIDQHSAVLVHCGAGISRAPTIAAAYLMKKLRLSAGAAIALIQQKRQVASPNIGFRQQLREYQTELGI</sequence>
<dbReference type="InterPro" id="IPR020422">
    <property type="entry name" value="TYR_PHOSPHATASE_DUAL_dom"/>
</dbReference>
<dbReference type="GO" id="GO:0005829">
    <property type="term" value="C:cytosol"/>
    <property type="evidence" value="ECO:0007669"/>
    <property type="project" value="TreeGrafter"/>
</dbReference>
<evidence type="ECO:0000256" key="5">
    <source>
        <dbReference type="ARBA" id="ARBA00048336"/>
    </source>
</evidence>
<dbReference type="STRING" id="67003.A0A1X0NRN9"/>
<dbReference type="Gene3D" id="3.90.190.10">
    <property type="entry name" value="Protein tyrosine phosphatase superfamily"/>
    <property type="match status" value="1"/>
</dbReference>
<evidence type="ECO:0000256" key="4">
    <source>
        <dbReference type="ARBA" id="ARBA00047761"/>
    </source>
</evidence>
<evidence type="ECO:0000313" key="10">
    <source>
        <dbReference type="Proteomes" id="UP000192257"/>
    </source>
</evidence>
<evidence type="ECO:0000256" key="3">
    <source>
        <dbReference type="ARBA" id="ARBA00022912"/>
    </source>
</evidence>
<dbReference type="CDD" id="cd14498">
    <property type="entry name" value="DSP"/>
    <property type="match status" value="1"/>
</dbReference>
<evidence type="ECO:0000259" key="7">
    <source>
        <dbReference type="PROSITE" id="PS50054"/>
    </source>
</evidence>
<keyword evidence="3" id="KW-0904">Protein phosphatase</keyword>
<organism evidence="9 10">
    <name type="scientific">Trypanosoma theileri</name>
    <dbReference type="NCBI Taxonomy" id="67003"/>
    <lineage>
        <taxon>Eukaryota</taxon>
        <taxon>Discoba</taxon>
        <taxon>Euglenozoa</taxon>
        <taxon>Kinetoplastea</taxon>
        <taxon>Metakinetoplastina</taxon>
        <taxon>Trypanosomatida</taxon>
        <taxon>Trypanosomatidae</taxon>
        <taxon>Trypanosoma</taxon>
    </lineage>
</organism>
<accession>A0A1X0NRN9</accession>
<comment type="similarity">
    <text evidence="1">Belongs to the protein-tyrosine phosphatase family. Non-receptor class dual specificity subfamily.</text>
</comment>
<dbReference type="InterPro" id="IPR000387">
    <property type="entry name" value="Tyr_Pase_dom"/>
</dbReference>
<keyword evidence="10" id="KW-1185">Reference proteome</keyword>
<dbReference type="RefSeq" id="XP_028881219.1">
    <property type="nucleotide sequence ID" value="XM_029027364.1"/>
</dbReference>
<dbReference type="InterPro" id="IPR029021">
    <property type="entry name" value="Prot-tyrosine_phosphatase-like"/>
</dbReference>
<dbReference type="GeneID" id="39987144"/>
<feature type="domain" description="Tyrosine specific protein phosphatases" evidence="8">
    <location>
        <begin position="243"/>
        <end position="302"/>
    </location>
</feature>
<proteinExistence type="inferred from homology"/>
<dbReference type="PROSITE" id="PS50056">
    <property type="entry name" value="TYR_PHOSPHATASE_2"/>
    <property type="match status" value="1"/>
</dbReference>
<evidence type="ECO:0000256" key="2">
    <source>
        <dbReference type="ARBA" id="ARBA00022801"/>
    </source>
</evidence>
<keyword evidence="2" id="KW-0378">Hydrolase</keyword>
<dbReference type="OrthoDB" id="10252009at2759"/>
<feature type="domain" description="Tyrosine-protein phosphatase" evidence="7">
    <location>
        <begin position="183"/>
        <end position="324"/>
    </location>
</feature>
<feature type="compositionally biased region" description="Basic and acidic residues" evidence="6">
    <location>
        <begin position="1"/>
        <end position="10"/>
    </location>
</feature>
<protein>
    <submittedName>
        <fullName evidence="9">Dual specificity protein phosphatase</fullName>
    </submittedName>
</protein>
<dbReference type="SUPFAM" id="SSF52799">
    <property type="entry name" value="(Phosphotyrosine protein) phosphatases II"/>
    <property type="match status" value="1"/>
</dbReference>
<comment type="catalytic activity">
    <reaction evidence="4">
        <text>O-phospho-L-seryl-[protein] + H2O = L-seryl-[protein] + phosphate</text>
        <dbReference type="Rhea" id="RHEA:20629"/>
        <dbReference type="Rhea" id="RHEA-COMP:9863"/>
        <dbReference type="Rhea" id="RHEA-COMP:11604"/>
        <dbReference type="ChEBI" id="CHEBI:15377"/>
        <dbReference type="ChEBI" id="CHEBI:29999"/>
        <dbReference type="ChEBI" id="CHEBI:43474"/>
        <dbReference type="ChEBI" id="CHEBI:83421"/>
        <dbReference type="EC" id="3.1.3.16"/>
    </reaction>
</comment>
<feature type="compositionally biased region" description="Low complexity" evidence="6">
    <location>
        <begin position="15"/>
        <end position="25"/>
    </location>
</feature>
<evidence type="ECO:0000256" key="6">
    <source>
        <dbReference type="SAM" id="MobiDB-lite"/>
    </source>
</evidence>
<reference evidence="9 10" key="1">
    <citation type="submission" date="2017-03" db="EMBL/GenBank/DDBJ databases">
        <title>An alternative strategy for trypanosome survival in the mammalian bloodstream revealed through genome and transcriptome analysis of the ubiquitous bovine parasite Trypanosoma (Megatrypanum) theileri.</title>
        <authorList>
            <person name="Kelly S."/>
            <person name="Ivens A."/>
            <person name="Mott A."/>
            <person name="O'Neill E."/>
            <person name="Emms D."/>
            <person name="Macleod O."/>
            <person name="Voorheis P."/>
            <person name="Matthews J."/>
            <person name="Matthews K."/>
            <person name="Carrington M."/>
        </authorList>
    </citation>
    <scope>NUCLEOTIDE SEQUENCE [LARGE SCALE GENOMIC DNA]</scope>
    <source>
        <strain evidence="9">Edinburgh</strain>
    </source>
</reference>
<gene>
    <name evidence="9" type="ORF">TM35_000231240</name>
</gene>
<feature type="compositionally biased region" description="Polar residues" evidence="6">
    <location>
        <begin position="51"/>
        <end position="67"/>
    </location>
</feature>
<feature type="region of interest" description="Disordered" evidence="6">
    <location>
        <begin position="43"/>
        <end position="103"/>
    </location>
</feature>
<dbReference type="PROSITE" id="PS50054">
    <property type="entry name" value="TYR_PHOSPHATASE_DUAL"/>
    <property type="match status" value="1"/>
</dbReference>
<dbReference type="AlphaFoldDB" id="A0A1X0NRN9"/>
<dbReference type="SMART" id="SM00195">
    <property type="entry name" value="DSPc"/>
    <property type="match status" value="1"/>
</dbReference>
<dbReference type="Pfam" id="PF00782">
    <property type="entry name" value="DSPc"/>
    <property type="match status" value="1"/>
</dbReference>
<comment type="caution">
    <text evidence="9">The sequence shown here is derived from an EMBL/GenBank/DDBJ whole genome shotgun (WGS) entry which is preliminary data.</text>
</comment>
<dbReference type="GO" id="GO:0007165">
    <property type="term" value="P:signal transduction"/>
    <property type="evidence" value="ECO:0007669"/>
    <property type="project" value="TreeGrafter"/>
</dbReference>
<evidence type="ECO:0000313" key="9">
    <source>
        <dbReference type="EMBL" id="ORC87153.1"/>
    </source>
</evidence>
<dbReference type="GO" id="GO:0004722">
    <property type="term" value="F:protein serine/threonine phosphatase activity"/>
    <property type="evidence" value="ECO:0007669"/>
    <property type="project" value="UniProtKB-EC"/>
</dbReference>
<dbReference type="VEuPathDB" id="TriTrypDB:TM35_000231240"/>
<dbReference type="PANTHER" id="PTHR45948">
    <property type="entry name" value="DUAL SPECIFICITY PROTEIN PHOSPHATASE DDB_G0269404-RELATED"/>
    <property type="match status" value="1"/>
</dbReference>
<comment type="catalytic activity">
    <reaction evidence="5">
        <text>O-phospho-L-threonyl-[protein] + H2O = L-threonyl-[protein] + phosphate</text>
        <dbReference type="Rhea" id="RHEA:47004"/>
        <dbReference type="Rhea" id="RHEA-COMP:11060"/>
        <dbReference type="Rhea" id="RHEA-COMP:11605"/>
        <dbReference type="ChEBI" id="CHEBI:15377"/>
        <dbReference type="ChEBI" id="CHEBI:30013"/>
        <dbReference type="ChEBI" id="CHEBI:43474"/>
        <dbReference type="ChEBI" id="CHEBI:61977"/>
        <dbReference type="EC" id="3.1.3.16"/>
    </reaction>
</comment>
<dbReference type="EMBL" id="NBCO01000023">
    <property type="protein sequence ID" value="ORC87153.1"/>
    <property type="molecule type" value="Genomic_DNA"/>
</dbReference>